<gene>
    <name evidence="1" type="ORF">GLP15_4035</name>
</gene>
<name>E1F5F1_GIAIA</name>
<accession>E1F5F1</accession>
<dbReference type="OMA" id="KYEDCWS"/>
<proteinExistence type="predicted"/>
<reference evidence="1 2" key="1">
    <citation type="journal article" date="2010" name="BMC Genomics">
        <title>Genome analysis and comparative genomics of a Giardia intestinalis assemblage E isolate.</title>
        <authorList>
            <person name="Jerlstrom-Hultqvist J."/>
            <person name="Franzen O."/>
            <person name="Ankarklev J."/>
            <person name="Xu F."/>
            <person name="Nohynkova E."/>
            <person name="Andersson J.O."/>
            <person name="Svard S.G."/>
            <person name="Andersson B."/>
        </authorList>
    </citation>
    <scope>NUCLEOTIDE SEQUENCE [LARGE SCALE GENOMIC DNA]</scope>
    <source>
        <strain evidence="1 2">P15</strain>
    </source>
</reference>
<dbReference type="OrthoDB" id="10261745at2759"/>
<dbReference type="VEuPathDB" id="GiardiaDB:GLP15_4035"/>
<organism evidence="1 2">
    <name type="scientific">Giardia intestinalis (strain P15)</name>
    <name type="common">Giardia lamblia</name>
    <dbReference type="NCBI Taxonomy" id="658858"/>
    <lineage>
        <taxon>Eukaryota</taxon>
        <taxon>Metamonada</taxon>
        <taxon>Diplomonadida</taxon>
        <taxon>Hexamitidae</taxon>
        <taxon>Giardiinae</taxon>
        <taxon>Giardia</taxon>
    </lineage>
</organism>
<sequence>MELVIEPARQYRRQTLSTQVYVDRQHVSQTNRSFATIRFPEDTRSKDPYCIVLSAKPKQRTTKYEDCWSSFSDTYTDTVTSEFIEQIEKQAKEQPQTSKPSKQYPMPTVVNIKPVLPESSIVSQRASTKSTQPRIYRKGHLPISTVLSPTYAFCNKRYLEYSLSKNIEPSTQKHADIMSCKQLVHSTDIAICWHKYGKHTEPVLHINTY</sequence>
<comment type="caution">
    <text evidence="1">The sequence shown here is derived from an EMBL/GenBank/DDBJ whole genome shotgun (WGS) entry which is preliminary data.</text>
</comment>
<evidence type="ECO:0000313" key="2">
    <source>
        <dbReference type="Proteomes" id="UP000008974"/>
    </source>
</evidence>
<dbReference type="Proteomes" id="UP000008974">
    <property type="component" value="Unassembled WGS sequence"/>
</dbReference>
<protein>
    <submittedName>
        <fullName evidence="1">Uncharacterized protein</fullName>
    </submittedName>
</protein>
<dbReference type="EMBL" id="ACVC01000186">
    <property type="protein sequence ID" value="EFO62302.1"/>
    <property type="molecule type" value="Genomic_DNA"/>
</dbReference>
<dbReference type="AlphaFoldDB" id="E1F5F1"/>
<evidence type="ECO:0000313" key="1">
    <source>
        <dbReference type="EMBL" id="EFO62302.1"/>
    </source>
</evidence>